<dbReference type="InterPro" id="IPR011320">
    <property type="entry name" value="RNase_H1_N"/>
</dbReference>
<dbReference type="KEGG" id="vg:65071945"/>
<dbReference type="EMBL" id="MK554696">
    <property type="protein sequence ID" value="QBJ04119.1"/>
    <property type="molecule type" value="Genomic_DNA"/>
</dbReference>
<dbReference type="GO" id="GO:0003676">
    <property type="term" value="F:nucleic acid binding"/>
    <property type="evidence" value="ECO:0007669"/>
    <property type="project" value="InterPro"/>
</dbReference>
<dbReference type="InterPro" id="IPR036397">
    <property type="entry name" value="RNaseH_sf"/>
</dbReference>
<dbReference type="InterPro" id="IPR012337">
    <property type="entry name" value="RNaseH-like_sf"/>
</dbReference>
<accession>A0A481W5I7</accession>
<organism evidence="2 3">
    <name type="scientific">Fusobacterium phage Fnu1</name>
    <dbReference type="NCBI Taxonomy" id="2530024"/>
    <lineage>
        <taxon>Viruses</taxon>
        <taxon>Duplodnaviria</taxon>
        <taxon>Heunggongvirae</taxon>
        <taxon>Uroviricota</taxon>
        <taxon>Caudoviricetes</taxon>
        <taxon>Latrobevirus</taxon>
        <taxon>Latrobevirus FNU1</taxon>
    </lineage>
</organism>
<dbReference type="RefSeq" id="YP_010082937.1">
    <property type="nucleotide sequence ID" value="NC_055035.1"/>
</dbReference>
<keyword evidence="3" id="KW-1185">Reference proteome</keyword>
<dbReference type="Gene3D" id="3.30.420.10">
    <property type="entry name" value="Ribonuclease H-like superfamily/Ribonuclease H"/>
    <property type="match status" value="1"/>
</dbReference>
<dbReference type="GeneID" id="65071945"/>
<reference evidence="2 3" key="1">
    <citation type="submission" date="2019-02" db="EMBL/GenBank/DDBJ databases">
        <title>Genomic, morphological and functional characterisation of novel bacteriophage Fnu1 capable of disrupt Fusobacterium nucleatum biofilm.</title>
        <authorList>
            <person name="Kabwe M."/>
            <person name="Brown T.L."/>
            <person name="Dashper S."/>
            <person name="Speirs L."/>
            <person name="Ku H."/>
            <person name="Petrovski S."/>
            <person name="Chan H.T."/>
            <person name="Lock P."/>
            <person name="Tucci J."/>
        </authorList>
    </citation>
    <scope>NUCLEOTIDE SEQUENCE [LARGE SCALE GENOMIC DNA]</scope>
</reference>
<proteinExistence type="predicted"/>
<sequence>MASKVYAWYNSNLDNGIDKDWNTCKNRKALRYKSFKTLQEAQDWLDNGAKYDKPQIELNEGVYFDSGTGRGRGITEVRVTDKDRNSLLKHLITPRFIQWLDSLGWKINEFNNIELDTDKSNNYGELLGLYLALEIARKLGYTDVYGDSKLVIYYWSKGQYNNLPKDTVKLIEKVTENRKNFGGNIRYINGDFNPADLGFHK</sequence>
<name>A0A481W5I7_9CAUD</name>
<feature type="domain" description="Ribonuclease H1 N-terminal" evidence="1">
    <location>
        <begin position="15"/>
        <end position="44"/>
    </location>
</feature>
<dbReference type="Proteomes" id="UP000292160">
    <property type="component" value="Segment"/>
</dbReference>
<evidence type="ECO:0000313" key="3">
    <source>
        <dbReference type="Proteomes" id="UP000292160"/>
    </source>
</evidence>
<evidence type="ECO:0000259" key="1">
    <source>
        <dbReference type="Pfam" id="PF01693"/>
    </source>
</evidence>
<evidence type="ECO:0000313" key="2">
    <source>
        <dbReference type="EMBL" id="QBJ04119.1"/>
    </source>
</evidence>
<dbReference type="Pfam" id="PF01693">
    <property type="entry name" value="Cauli_VI"/>
    <property type="match status" value="1"/>
</dbReference>
<protein>
    <submittedName>
        <fullName evidence="2">Ribonuclease HI</fullName>
    </submittedName>
</protein>
<dbReference type="SUPFAM" id="SSF53098">
    <property type="entry name" value="Ribonuclease H-like"/>
    <property type="match status" value="1"/>
</dbReference>